<proteinExistence type="predicted"/>
<dbReference type="AlphaFoldDB" id="D3PM05"/>
<name>D3PM05_MEIRD</name>
<dbReference type="EMBL" id="CP005385">
    <property type="protein sequence ID" value="AGK03570.1"/>
    <property type="molecule type" value="Genomic_DNA"/>
</dbReference>
<dbReference type="Proteomes" id="UP000013026">
    <property type="component" value="Chromosome"/>
</dbReference>
<evidence type="ECO:0000313" key="3">
    <source>
        <dbReference type="Proteomes" id="UP000006655"/>
    </source>
</evidence>
<organism evidence="2 4">
    <name type="scientific">Meiothermus ruber (strain ATCC 35948 / DSM 1279 / VKM B-1258 / 21)</name>
    <name type="common">Thermus ruber</name>
    <dbReference type="NCBI Taxonomy" id="504728"/>
    <lineage>
        <taxon>Bacteria</taxon>
        <taxon>Thermotogati</taxon>
        <taxon>Deinococcota</taxon>
        <taxon>Deinococci</taxon>
        <taxon>Thermales</taxon>
        <taxon>Thermaceae</taxon>
        <taxon>Meiothermus</taxon>
    </lineage>
</organism>
<dbReference type="KEGG" id="mrb:Mrub_0338"/>
<reference evidence="2 4" key="3">
    <citation type="submission" date="2013-04" db="EMBL/GenBank/DDBJ databases">
        <authorList>
            <person name="Chin J."/>
            <person name="Alexander D.H."/>
            <person name="Marks P."/>
            <person name="Korlach J."/>
            <person name="Clum A."/>
            <person name="Copeland A."/>
        </authorList>
    </citation>
    <scope>NUCLEOTIDE SEQUENCE [LARGE SCALE GENOMIC DNA]</scope>
    <source>
        <strain evidence="4">ATCC 35948 / DSM 1279 / VKM B-1258 / 21</strain>
        <strain evidence="2">DSM 1279</strain>
    </source>
</reference>
<dbReference type="PATRIC" id="fig|504728.9.peg.272"/>
<sequence>MVTGDRGYRSWALKAQVAWRKECFLRGHRLVGVVLLGYGLLRLMERDPTWRLLVGQFREIWLFRIGVYF</sequence>
<reference evidence="1 3" key="1">
    <citation type="journal article" date="2010" name="Stand. Genomic Sci.">
        <title>Complete genome sequence of Meiothermus ruber type strain (21).</title>
        <authorList>
            <person name="Tindall B.J."/>
            <person name="Sikorski J."/>
            <person name="Lucas S."/>
            <person name="Goltsman E."/>
            <person name="Copeland A."/>
            <person name="Glavina Del Rio T."/>
            <person name="Nolan M."/>
            <person name="Tice H."/>
            <person name="Cheng J.F."/>
            <person name="Han C."/>
            <person name="Pitluck S."/>
            <person name="Liolios K."/>
            <person name="Ivanova N."/>
            <person name="Mavromatis K."/>
            <person name="Ovchinnikova G."/>
            <person name="Pati A."/>
            <person name="Fahnrich R."/>
            <person name="Goodwin L."/>
            <person name="Chen A."/>
            <person name="Palaniappan K."/>
            <person name="Land M."/>
            <person name="Hauser L."/>
            <person name="Chang Y.J."/>
            <person name="Jeffries C.D."/>
            <person name="Rohde M."/>
            <person name="Goker M."/>
            <person name="Woyke T."/>
            <person name="Bristow J."/>
            <person name="Eisen J.A."/>
            <person name="Markowitz V."/>
            <person name="Hugenholtz P."/>
            <person name="Kyrpides N.C."/>
            <person name="Klenk H.P."/>
            <person name="Lapidus A."/>
        </authorList>
    </citation>
    <scope>NUCLEOTIDE SEQUENCE [LARGE SCALE GENOMIC DNA]</scope>
    <source>
        <strain evidence="3">ATCC 35948 / DSM 1279 / VKM B-1258 / 21</strain>
        <strain evidence="1">DSM 1279</strain>
    </source>
</reference>
<dbReference type="KEGG" id="mre:K649_01310"/>
<keyword evidence="3" id="KW-1185">Reference proteome</keyword>
<protein>
    <submittedName>
        <fullName evidence="2">Uncharacterized protein</fullName>
    </submittedName>
</protein>
<evidence type="ECO:0000313" key="1">
    <source>
        <dbReference type="EMBL" id="ADD27116.1"/>
    </source>
</evidence>
<evidence type="ECO:0000313" key="2">
    <source>
        <dbReference type="EMBL" id="AGK03570.1"/>
    </source>
</evidence>
<dbReference type="EMBL" id="CP001743">
    <property type="protein sequence ID" value="ADD27116.1"/>
    <property type="molecule type" value="Genomic_DNA"/>
</dbReference>
<reference evidence="2" key="2">
    <citation type="submission" date="2013-04" db="EMBL/GenBank/DDBJ databases">
        <title>Non-Hybrid, Finished Microbial Genome Assemblies from Long-Read SMRT Sequencing Data.</title>
        <authorList>
            <person name="Klammer A."/>
            <person name="Drake J."/>
            <person name="Heiner C."/>
            <person name="Clum A."/>
            <person name="Copeland A."/>
            <person name="Huddleston J."/>
            <person name="Eichler E."/>
            <person name="Turner S.W."/>
        </authorList>
    </citation>
    <scope>NUCLEOTIDE SEQUENCE</scope>
    <source>
        <strain evidence="2">DSM 1279</strain>
    </source>
</reference>
<gene>
    <name evidence="1" type="ordered locus">Mrub_0338</name>
    <name evidence="2" type="ORF">K649_01310</name>
</gene>
<accession>D3PM05</accession>
<dbReference type="RefSeq" id="WP_013012635.1">
    <property type="nucleotide sequence ID" value="NC_013946.1"/>
</dbReference>
<dbReference type="STRING" id="504728.K649_01310"/>
<dbReference type="Proteomes" id="UP000006655">
    <property type="component" value="Chromosome"/>
</dbReference>
<evidence type="ECO:0000313" key="4">
    <source>
        <dbReference type="Proteomes" id="UP000013026"/>
    </source>
</evidence>